<dbReference type="InterPro" id="IPR029058">
    <property type="entry name" value="AB_hydrolase_fold"/>
</dbReference>
<protein>
    <recommendedName>
        <fullName evidence="5">DUF2920 domain-containing protein</fullName>
    </recommendedName>
</protein>
<evidence type="ECO:0000313" key="4">
    <source>
        <dbReference type="Proteomes" id="UP000319578"/>
    </source>
</evidence>
<dbReference type="Gene3D" id="3.40.50.1820">
    <property type="entry name" value="alpha/beta hydrolase"/>
    <property type="match status" value="1"/>
</dbReference>
<dbReference type="EMBL" id="BJON01000005">
    <property type="protein sequence ID" value="GED67592.1"/>
    <property type="molecule type" value="Genomic_DNA"/>
</dbReference>
<dbReference type="STRING" id="54915.ADS79_24505"/>
<evidence type="ECO:0000313" key="3">
    <source>
        <dbReference type="Proteomes" id="UP000036834"/>
    </source>
</evidence>
<evidence type="ECO:0000313" key="1">
    <source>
        <dbReference type="EMBL" id="GED67592.1"/>
    </source>
</evidence>
<reference evidence="2" key="2">
    <citation type="submission" date="2015-07" db="EMBL/GenBank/DDBJ databases">
        <title>MeaNS - Measles Nucleotide Surveillance Program.</title>
        <authorList>
            <person name="Tran T."/>
            <person name="Druce J."/>
        </authorList>
    </citation>
    <scope>NUCLEOTIDE SEQUENCE</scope>
    <source>
        <strain evidence="2">DSM 9887</strain>
    </source>
</reference>
<sequence length="365" mass="42251">MAKDYQVNWSAHPNIYNNYSERSFNVYFSEPDSGVNSETGLLLLIPGFDGHANSNVYQKMRRVFADQYNLVTVQCDYFGQEFMQSYRSPHINISPQDVASVFQPNEIDLIFKEGFNSAHFLDIASKYKIWVKAYEVLNESNENFNDMGLMQALDNITAICYVIQILKDNNLEFNTNKIIVYGQSHGAYLSYLCNAFAPTLFKLLIDNSAWLFPDYLLNERYLKHEIGDMFLDISFTYMASKLDNDSEILHLPTLYKSFNNLCHIQSFHGTTDSLISHIKKRQFCNTLANCMYHEISEDKLDGSAFQSTNHGLNSDFLELFHFVLNNKHFEKSTDLQLNPIQILTESHHYHFDYSSGVPALYIYNT</sequence>
<dbReference type="Proteomes" id="UP000319578">
    <property type="component" value="Unassembled WGS sequence"/>
</dbReference>
<dbReference type="OrthoDB" id="2448563at2"/>
<dbReference type="Pfam" id="PF11144">
    <property type="entry name" value="DUF2920"/>
    <property type="match status" value="1"/>
</dbReference>
<reference evidence="1 4" key="3">
    <citation type="submission" date="2019-06" db="EMBL/GenBank/DDBJ databases">
        <title>Whole genome shotgun sequence of Brevibacillus reuszeri NBRC 15719.</title>
        <authorList>
            <person name="Hosoyama A."/>
            <person name="Uohara A."/>
            <person name="Ohji S."/>
            <person name="Ichikawa N."/>
        </authorList>
    </citation>
    <scope>NUCLEOTIDE SEQUENCE [LARGE SCALE GENOMIC DNA]</scope>
    <source>
        <strain evidence="1 4">NBRC 15719</strain>
    </source>
</reference>
<evidence type="ECO:0000313" key="2">
    <source>
        <dbReference type="EMBL" id="KNB71908.1"/>
    </source>
</evidence>
<reference evidence="3" key="1">
    <citation type="submission" date="2015-07" db="EMBL/GenBank/DDBJ databases">
        <title>Genome sequencing project for genomic taxonomy and phylogenomics of Bacillus-like bacteria.</title>
        <authorList>
            <person name="Liu B."/>
            <person name="Wang J."/>
            <person name="Zhu Y."/>
            <person name="Liu G."/>
            <person name="Chen Q."/>
            <person name="Chen Z."/>
            <person name="Lan J."/>
            <person name="Che J."/>
            <person name="Ge C."/>
            <person name="Shi H."/>
            <person name="Pan Z."/>
            <person name="Liu X."/>
        </authorList>
    </citation>
    <scope>NUCLEOTIDE SEQUENCE [LARGE SCALE GENOMIC DNA]</scope>
    <source>
        <strain evidence="3">DSM 9887</strain>
    </source>
</reference>
<accession>A0A0K9YT75</accession>
<comment type="caution">
    <text evidence="2">The sequence shown here is derived from an EMBL/GenBank/DDBJ whole genome shotgun (WGS) entry which is preliminary data.</text>
</comment>
<dbReference type="EMBL" id="LGIQ01000009">
    <property type="protein sequence ID" value="KNB71908.1"/>
    <property type="molecule type" value="Genomic_DNA"/>
</dbReference>
<dbReference type="Proteomes" id="UP000036834">
    <property type="component" value="Unassembled WGS sequence"/>
</dbReference>
<gene>
    <name evidence="2" type="ORF">ADS79_24505</name>
    <name evidence="1" type="ORF">BRE01_12940</name>
</gene>
<dbReference type="SUPFAM" id="SSF53474">
    <property type="entry name" value="alpha/beta-Hydrolases"/>
    <property type="match status" value="1"/>
</dbReference>
<proteinExistence type="predicted"/>
<dbReference type="PATRIC" id="fig|54915.3.peg.4046"/>
<dbReference type="RefSeq" id="WP_049740950.1">
    <property type="nucleotide sequence ID" value="NZ_BJON01000005.1"/>
</dbReference>
<organism evidence="2 3">
    <name type="scientific">Brevibacillus reuszeri</name>
    <dbReference type="NCBI Taxonomy" id="54915"/>
    <lineage>
        <taxon>Bacteria</taxon>
        <taxon>Bacillati</taxon>
        <taxon>Bacillota</taxon>
        <taxon>Bacilli</taxon>
        <taxon>Bacillales</taxon>
        <taxon>Paenibacillaceae</taxon>
        <taxon>Brevibacillus</taxon>
    </lineage>
</organism>
<dbReference type="AlphaFoldDB" id="A0A0K9YT75"/>
<name>A0A0K9YT75_9BACL</name>
<dbReference type="InterPro" id="IPR022605">
    <property type="entry name" value="DUF2920"/>
</dbReference>
<evidence type="ECO:0008006" key="5">
    <source>
        <dbReference type="Google" id="ProtNLM"/>
    </source>
</evidence>
<keyword evidence="4" id="KW-1185">Reference proteome</keyword>